<dbReference type="EMBL" id="RKHK01000001">
    <property type="protein sequence ID" value="ROR72160.1"/>
    <property type="molecule type" value="Genomic_DNA"/>
</dbReference>
<evidence type="ECO:0000256" key="5">
    <source>
        <dbReference type="SAM" id="Phobius"/>
    </source>
</evidence>
<evidence type="ECO:0000313" key="7">
    <source>
        <dbReference type="Proteomes" id="UP000280668"/>
    </source>
</evidence>
<dbReference type="GO" id="GO:0032259">
    <property type="term" value="P:methylation"/>
    <property type="evidence" value="ECO:0007669"/>
    <property type="project" value="UniProtKB-KW"/>
</dbReference>
<dbReference type="PANTHER" id="PTHR12714:SF9">
    <property type="entry name" value="PROTEIN-S-ISOPRENYLCYSTEINE O-METHYLTRANSFERASE"/>
    <property type="match status" value="1"/>
</dbReference>
<dbReference type="PANTHER" id="PTHR12714">
    <property type="entry name" value="PROTEIN-S ISOPRENYLCYSTEINE O-METHYLTRANSFERASE"/>
    <property type="match status" value="1"/>
</dbReference>
<evidence type="ECO:0000256" key="2">
    <source>
        <dbReference type="ARBA" id="ARBA00022692"/>
    </source>
</evidence>
<keyword evidence="7" id="KW-1185">Reference proteome</keyword>
<gene>
    <name evidence="6" type="ORF">EDD31_0507</name>
</gene>
<feature type="transmembrane region" description="Helical" evidence="5">
    <location>
        <begin position="35"/>
        <end position="56"/>
    </location>
</feature>
<evidence type="ECO:0000313" key="6">
    <source>
        <dbReference type="EMBL" id="ROR72160.1"/>
    </source>
</evidence>
<evidence type="ECO:0000256" key="3">
    <source>
        <dbReference type="ARBA" id="ARBA00022989"/>
    </source>
</evidence>
<evidence type="ECO:0000256" key="1">
    <source>
        <dbReference type="ARBA" id="ARBA00004127"/>
    </source>
</evidence>
<organism evidence="6 7">
    <name type="scientific">Bogoriella caseilytica</name>
    <dbReference type="NCBI Taxonomy" id="56055"/>
    <lineage>
        <taxon>Bacteria</taxon>
        <taxon>Bacillati</taxon>
        <taxon>Actinomycetota</taxon>
        <taxon>Actinomycetes</taxon>
        <taxon>Micrococcales</taxon>
        <taxon>Bogoriellaceae</taxon>
        <taxon>Bogoriella</taxon>
    </lineage>
</organism>
<comment type="caution">
    <text evidence="6">The sequence shown here is derived from an EMBL/GenBank/DDBJ whole genome shotgun (WGS) entry which is preliminary data.</text>
</comment>
<dbReference type="GO" id="GO:0012505">
    <property type="term" value="C:endomembrane system"/>
    <property type="evidence" value="ECO:0007669"/>
    <property type="project" value="UniProtKB-SubCell"/>
</dbReference>
<sequence length="152" mass="15861">MAGMAIRIPPVVLLSTSAAVQHVLARRTDAGKLGLAAGIAVAGASVALLGSSLVAFRRQETSIDPITVTKASALVTDGPHAYSRNPMYVGMAGLLAAHALMRGSWAAAFPVAGYVLAIDRMQIPAEEAALEEGFGEEFADYRARVPRWFGPA</sequence>
<dbReference type="Proteomes" id="UP000280668">
    <property type="component" value="Unassembled WGS sequence"/>
</dbReference>
<dbReference type="GO" id="GO:0008168">
    <property type="term" value="F:methyltransferase activity"/>
    <property type="evidence" value="ECO:0007669"/>
    <property type="project" value="UniProtKB-KW"/>
</dbReference>
<dbReference type="AlphaFoldDB" id="A0A3N2BA58"/>
<proteinExistence type="predicted"/>
<dbReference type="Pfam" id="PF04191">
    <property type="entry name" value="PEMT"/>
    <property type="match status" value="1"/>
</dbReference>
<reference evidence="6 7" key="1">
    <citation type="submission" date="2018-11" db="EMBL/GenBank/DDBJ databases">
        <title>Sequencing the genomes of 1000 actinobacteria strains.</title>
        <authorList>
            <person name="Klenk H.-P."/>
        </authorList>
    </citation>
    <scope>NUCLEOTIDE SEQUENCE [LARGE SCALE GENOMIC DNA]</scope>
    <source>
        <strain evidence="6 7">DSM 11294</strain>
    </source>
</reference>
<keyword evidence="3 5" id="KW-1133">Transmembrane helix</keyword>
<keyword evidence="2 5" id="KW-0812">Transmembrane</keyword>
<name>A0A3N2BA58_9MICO</name>
<keyword evidence="4 5" id="KW-0472">Membrane</keyword>
<evidence type="ECO:0000256" key="4">
    <source>
        <dbReference type="ARBA" id="ARBA00023136"/>
    </source>
</evidence>
<keyword evidence="6" id="KW-0489">Methyltransferase</keyword>
<dbReference type="InterPro" id="IPR007318">
    <property type="entry name" value="Phopholipid_MeTrfase"/>
</dbReference>
<accession>A0A3N2BA58</accession>
<protein>
    <submittedName>
        <fullName evidence="6">Protein-S-isoprenylcysteine O-methyltransferase Ste14</fullName>
    </submittedName>
</protein>
<dbReference type="Gene3D" id="1.20.120.1630">
    <property type="match status" value="1"/>
</dbReference>
<comment type="subcellular location">
    <subcellularLocation>
        <location evidence="1">Endomembrane system</location>
        <topology evidence="1">Multi-pass membrane protein</topology>
    </subcellularLocation>
</comment>
<keyword evidence="6" id="KW-0808">Transferase</keyword>